<dbReference type="AlphaFoldDB" id="A0A0P7ZEZ5"/>
<dbReference type="GO" id="GO:0030510">
    <property type="term" value="P:regulation of BMP signaling pathway"/>
    <property type="evidence" value="ECO:0007669"/>
    <property type="project" value="TreeGrafter"/>
</dbReference>
<name>A0A0P7ZEZ5_SCLFO</name>
<feature type="domain" description="Kazal-like" evidence="3">
    <location>
        <begin position="89"/>
        <end position="136"/>
    </location>
</feature>
<proteinExistence type="predicted"/>
<reference evidence="4 5" key="1">
    <citation type="submission" date="2015-08" db="EMBL/GenBank/DDBJ databases">
        <title>The genome of the Asian arowana (Scleropages formosus).</title>
        <authorList>
            <person name="Tan M.H."/>
            <person name="Gan H.M."/>
            <person name="Croft L.J."/>
            <person name="Austin C.M."/>
        </authorList>
    </citation>
    <scope>NUCLEOTIDE SEQUENCE [LARGE SCALE GENOMIC DNA]</scope>
    <source>
        <strain evidence="4">Aro1</strain>
    </source>
</reference>
<dbReference type="InterPro" id="IPR002350">
    <property type="entry name" value="Kazal_dom"/>
</dbReference>
<protein>
    <recommendedName>
        <fullName evidence="3">Kazal-like domain-containing protein</fullName>
    </recommendedName>
</protein>
<organism evidence="4 5">
    <name type="scientific">Scleropages formosus</name>
    <name type="common">Asian bonytongue</name>
    <name type="synonym">Osteoglossum formosum</name>
    <dbReference type="NCBI Taxonomy" id="113540"/>
    <lineage>
        <taxon>Eukaryota</taxon>
        <taxon>Metazoa</taxon>
        <taxon>Chordata</taxon>
        <taxon>Craniata</taxon>
        <taxon>Vertebrata</taxon>
        <taxon>Euteleostomi</taxon>
        <taxon>Actinopterygii</taxon>
        <taxon>Neopterygii</taxon>
        <taxon>Teleostei</taxon>
        <taxon>Osteoglossocephala</taxon>
        <taxon>Osteoglossomorpha</taxon>
        <taxon>Osteoglossiformes</taxon>
        <taxon>Osteoglossidae</taxon>
        <taxon>Scleropages</taxon>
    </lineage>
</organism>
<dbReference type="FunFam" id="3.30.60.30:FF:000007">
    <property type="entry name" value="follistatin-related protein 5 isoform X1"/>
    <property type="match status" value="1"/>
</dbReference>
<dbReference type="PANTHER" id="PTHR10913">
    <property type="entry name" value="FOLLISTATIN-RELATED"/>
    <property type="match status" value="1"/>
</dbReference>
<dbReference type="GO" id="GO:0030154">
    <property type="term" value="P:cell differentiation"/>
    <property type="evidence" value="ECO:0007669"/>
    <property type="project" value="TreeGrafter"/>
</dbReference>
<evidence type="ECO:0000256" key="2">
    <source>
        <dbReference type="SAM" id="SignalP"/>
    </source>
</evidence>
<evidence type="ECO:0000313" key="4">
    <source>
        <dbReference type="EMBL" id="KPP79664.1"/>
    </source>
</evidence>
<dbReference type="SUPFAM" id="SSF100895">
    <property type="entry name" value="Kazal-type serine protease inhibitors"/>
    <property type="match status" value="1"/>
</dbReference>
<keyword evidence="2" id="KW-0732">Signal</keyword>
<dbReference type="GO" id="GO:0005615">
    <property type="term" value="C:extracellular space"/>
    <property type="evidence" value="ECO:0007669"/>
    <property type="project" value="TreeGrafter"/>
</dbReference>
<evidence type="ECO:0000313" key="5">
    <source>
        <dbReference type="Proteomes" id="UP000034805"/>
    </source>
</evidence>
<evidence type="ECO:0000259" key="3">
    <source>
        <dbReference type="PROSITE" id="PS51465"/>
    </source>
</evidence>
<dbReference type="Proteomes" id="UP000034805">
    <property type="component" value="Unassembled WGS sequence"/>
</dbReference>
<feature type="chain" id="PRO_5006147121" description="Kazal-like domain-containing protein" evidence="2">
    <location>
        <begin position="20"/>
        <end position="176"/>
    </location>
</feature>
<dbReference type="InterPro" id="IPR050653">
    <property type="entry name" value="Prot_Inhib_GrowthFact_Antg"/>
</dbReference>
<accession>A0A0P7ZEZ5</accession>
<dbReference type="SMART" id="SM00280">
    <property type="entry name" value="KAZAL"/>
    <property type="match status" value="1"/>
</dbReference>
<comment type="caution">
    <text evidence="4">The sequence shown here is derived from an EMBL/GenBank/DDBJ whole genome shotgun (WGS) entry which is preliminary data.</text>
</comment>
<dbReference type="CDD" id="cd00104">
    <property type="entry name" value="KAZAL_FS"/>
    <property type="match status" value="1"/>
</dbReference>
<sequence length="176" mass="20208">MRTDKWWSVLLLLAVSSLAIEGWPGEDGHGLKHYQPLVRFRHKPEGSPEVSRIKGFFSHNGFRGPCEHKYCGLGRHCVVDRETGRGECVCVERCRPHYKPVCGSDGALYQNHCELHRAACLKKLRITIVHGEDCFYRVVEDCCHPYSGRERASEGERERENTLRKDSQAITLHHQL</sequence>
<dbReference type="PANTHER" id="PTHR10913:SF44">
    <property type="entry name" value="FOLLISTATIN-RELATED PROTEIN 5"/>
    <property type="match status" value="1"/>
</dbReference>
<keyword evidence="1" id="KW-1015">Disulfide bond</keyword>
<dbReference type="EMBL" id="JARO02000152">
    <property type="protein sequence ID" value="KPP79664.1"/>
    <property type="molecule type" value="Genomic_DNA"/>
</dbReference>
<dbReference type="Gene3D" id="3.30.60.30">
    <property type="match status" value="1"/>
</dbReference>
<gene>
    <name evidence="4" type="ORF">Z043_100734</name>
</gene>
<dbReference type="InterPro" id="IPR036058">
    <property type="entry name" value="Kazal_dom_sf"/>
</dbReference>
<dbReference type="Pfam" id="PF07648">
    <property type="entry name" value="Kazal_2"/>
    <property type="match status" value="1"/>
</dbReference>
<feature type="signal peptide" evidence="2">
    <location>
        <begin position="1"/>
        <end position="19"/>
    </location>
</feature>
<dbReference type="PROSITE" id="PS51465">
    <property type="entry name" value="KAZAL_2"/>
    <property type="match status" value="1"/>
</dbReference>
<evidence type="ECO:0000256" key="1">
    <source>
        <dbReference type="ARBA" id="ARBA00023157"/>
    </source>
</evidence>